<dbReference type="GO" id="GO:0000502">
    <property type="term" value="C:proteasome complex"/>
    <property type="evidence" value="ECO:0007669"/>
    <property type="project" value="UniProtKB-KW"/>
</dbReference>
<dbReference type="Pfam" id="PF17758">
    <property type="entry name" value="Prot_ATP_ID_OB_N"/>
    <property type="match status" value="1"/>
</dbReference>
<dbReference type="NCBIfam" id="TIGR03689">
    <property type="entry name" value="pup_AAA"/>
    <property type="match status" value="1"/>
</dbReference>
<evidence type="ECO:0000256" key="2">
    <source>
        <dbReference type="ARBA" id="ARBA00022840"/>
    </source>
</evidence>
<dbReference type="SUPFAM" id="SSF52540">
    <property type="entry name" value="P-loop containing nucleoside triphosphate hydrolases"/>
    <property type="match status" value="1"/>
</dbReference>
<dbReference type="Gene3D" id="2.40.50.140">
    <property type="entry name" value="Nucleic acid-binding proteins"/>
    <property type="match status" value="2"/>
</dbReference>
<evidence type="ECO:0000256" key="5">
    <source>
        <dbReference type="ARBA" id="ARBA00023186"/>
    </source>
</evidence>
<dbReference type="Pfam" id="PF16450">
    <property type="entry name" value="Prot_ATP_ID_OB_C"/>
    <property type="match status" value="1"/>
</dbReference>
<evidence type="ECO:0000313" key="10">
    <source>
        <dbReference type="Proteomes" id="UP000432464"/>
    </source>
</evidence>
<dbReference type="InterPro" id="IPR003960">
    <property type="entry name" value="ATPase_AAA_CS"/>
</dbReference>
<dbReference type="InterPro" id="IPR003593">
    <property type="entry name" value="AAA+_ATPase"/>
</dbReference>
<dbReference type="FunFam" id="3.40.50.300:FF:000155">
    <property type="entry name" value="AAA ATPase forming ring-shaped complexes"/>
    <property type="match status" value="1"/>
</dbReference>
<dbReference type="Pfam" id="PF00004">
    <property type="entry name" value="AAA"/>
    <property type="match status" value="1"/>
</dbReference>
<feature type="coiled-coil region" evidence="6">
    <location>
        <begin position="43"/>
        <end position="70"/>
    </location>
</feature>
<dbReference type="EMBL" id="WMBB01000007">
    <property type="protein sequence ID" value="MTE14412.1"/>
    <property type="molecule type" value="Genomic_DNA"/>
</dbReference>
<evidence type="ECO:0000256" key="4">
    <source>
        <dbReference type="ARBA" id="ARBA00023054"/>
    </source>
</evidence>
<evidence type="ECO:0000256" key="1">
    <source>
        <dbReference type="ARBA" id="ARBA00022741"/>
    </source>
</evidence>
<dbReference type="Gene3D" id="1.10.8.60">
    <property type="match status" value="1"/>
</dbReference>
<dbReference type="InterPro" id="IPR032501">
    <property type="entry name" value="Prot_ATP_ID_OB_2nd"/>
</dbReference>
<dbReference type="Gene3D" id="3.40.50.300">
    <property type="entry name" value="P-loop containing nucleotide triphosphate hydrolases"/>
    <property type="match status" value="1"/>
</dbReference>
<comment type="subunit">
    <text evidence="6">Homohexamer. Assembles into a hexameric ring structure.</text>
</comment>
<dbReference type="GO" id="GO:0019941">
    <property type="term" value="P:modification-dependent protein catabolic process"/>
    <property type="evidence" value="ECO:0007669"/>
    <property type="project" value="InterPro"/>
</dbReference>
<dbReference type="HAMAP" id="MF_02112">
    <property type="entry name" value="ARC_ATPase"/>
    <property type="match status" value="1"/>
</dbReference>
<sequence>MSPIEHSDSAAWRELEAVRAEAAALRRQLADTPDRTRELEARIDSLTIRNTKLMDTLKEARQQLVALREEVDRLGQPPSGYGVLIGVYDDQTVDVFTSGRKMRLTCSPNIDTTTLHYGQTVRLNEALTVVEAGGFDSIGEIGTLREILDDGRRALVVGHADEERVVWLSGPLSALVDVDDLEDPDRPIRKLRPGDSLLVDTKAGFAFERVPKAEVEDLVLEEVPDVGYEDIGGLSRQIEQIRDAVELPFLHKDLFREYALRPPKGVLLYGPPGCGKTLIAKAVANSLAKKIAEARGEDAKEAKSFFLNIKGPELLNKFVGETERHIRIIFQRAREKASEGTPVIVFFDEMDSIFRTRGSGVSSDVETTVVPQLLSEIDGVEGLENVIVIGASNREDMIDPAILRPGRLDVKIKIERPDAEAAQDIFSKYLTETLPLHSEDLQEFDGDRGKCVQATIERVVDRMYAESEDNRFLEVTYANGDKEVLYFKDFNSGAMIQNIVDRAKKYAIKSVLETGNPGLRIQHLYDSIVDEFSENEDLPNTTNPDDWARISGKKGERIVYIRTLVTGKNASASRAIDTESNTGQYL</sequence>
<dbReference type="FunFam" id="1.20.5.170:FF:000018">
    <property type="entry name" value="AAA ATPase forming ring-shaped complexes"/>
    <property type="match status" value="1"/>
</dbReference>
<dbReference type="PROSITE" id="PS00674">
    <property type="entry name" value="AAA"/>
    <property type="match status" value="1"/>
</dbReference>
<keyword evidence="4 6" id="KW-0175">Coiled coil</keyword>
<keyword evidence="5" id="KW-0143">Chaperone</keyword>
<dbReference type="Proteomes" id="UP000432464">
    <property type="component" value="Unassembled WGS sequence"/>
</dbReference>
<feature type="binding site" evidence="6">
    <location>
        <begin position="273"/>
        <end position="278"/>
    </location>
    <ligand>
        <name>ATP</name>
        <dbReference type="ChEBI" id="CHEBI:30616"/>
    </ligand>
</feature>
<dbReference type="InterPro" id="IPR012340">
    <property type="entry name" value="NA-bd_OB-fold"/>
</dbReference>
<dbReference type="GO" id="GO:0010498">
    <property type="term" value="P:proteasomal protein catabolic process"/>
    <property type="evidence" value="ECO:0007669"/>
    <property type="project" value="InterPro"/>
</dbReference>
<dbReference type="GO" id="GO:0016887">
    <property type="term" value="F:ATP hydrolysis activity"/>
    <property type="evidence" value="ECO:0007669"/>
    <property type="project" value="UniProtKB-UniRule"/>
</dbReference>
<dbReference type="InterPro" id="IPR050168">
    <property type="entry name" value="AAA_ATPase_domain"/>
</dbReference>
<protein>
    <recommendedName>
        <fullName evidence="6">AAA ATPase forming ring-shaped complexes</fullName>
        <shortName evidence="6">ARC</shortName>
    </recommendedName>
</protein>
<keyword evidence="2 6" id="KW-0067">ATP-binding</keyword>
<feature type="domain" description="AAA+ ATPase" evidence="8">
    <location>
        <begin position="262"/>
        <end position="418"/>
    </location>
</feature>
<reference evidence="9 10" key="1">
    <citation type="submission" date="2019-11" db="EMBL/GenBank/DDBJ databases">
        <title>Nocardia sp. nov. CT2-14 isolated from soil.</title>
        <authorList>
            <person name="Kanchanasin P."/>
            <person name="Tanasupawat S."/>
            <person name="Yuki M."/>
            <person name="Kudo T."/>
        </authorList>
    </citation>
    <scope>NUCLEOTIDE SEQUENCE [LARGE SCALE GENOMIC DNA]</scope>
    <source>
        <strain evidence="9 10">CT2-14</strain>
    </source>
</reference>
<dbReference type="Gene3D" id="1.20.5.170">
    <property type="match status" value="1"/>
</dbReference>
<evidence type="ECO:0000256" key="3">
    <source>
        <dbReference type="ARBA" id="ARBA00022942"/>
    </source>
</evidence>
<dbReference type="PANTHER" id="PTHR23077">
    <property type="entry name" value="AAA-FAMILY ATPASE"/>
    <property type="match status" value="1"/>
</dbReference>
<dbReference type="PANTHER" id="PTHR23077:SF144">
    <property type="entry name" value="PROTEASOME-ASSOCIATED ATPASE"/>
    <property type="match status" value="1"/>
</dbReference>
<name>A0A6I3KWK3_9NOCA</name>
<comment type="caution">
    <text evidence="9">The sequence shown here is derived from an EMBL/GenBank/DDBJ whole genome shotgun (WGS) entry which is preliminary data.</text>
</comment>
<dbReference type="FunFam" id="2.40.50.140:FF:000169">
    <property type="entry name" value="AAA ATPase forming ring-shaped complexes"/>
    <property type="match status" value="1"/>
</dbReference>
<keyword evidence="3 9" id="KW-0647">Proteasome</keyword>
<proteinExistence type="inferred from homology"/>
<dbReference type="RefSeq" id="WP_154788853.1">
    <property type="nucleotide sequence ID" value="NZ_WMBB01000007.1"/>
</dbReference>
<gene>
    <name evidence="6 9" type="primary">arc</name>
    <name evidence="9" type="ORF">GLP40_16785</name>
</gene>
<accession>A0A6I3KWK3</accession>
<keyword evidence="1 6" id="KW-0547">Nucleotide-binding</keyword>
<evidence type="ECO:0000313" key="9">
    <source>
        <dbReference type="EMBL" id="MTE14412.1"/>
    </source>
</evidence>
<dbReference type="GO" id="GO:0005524">
    <property type="term" value="F:ATP binding"/>
    <property type="evidence" value="ECO:0007669"/>
    <property type="project" value="UniProtKB-UniRule"/>
</dbReference>
<evidence type="ECO:0000256" key="7">
    <source>
        <dbReference type="RuleBase" id="RU003651"/>
    </source>
</evidence>
<comment type="similarity">
    <text evidence="6 7">Belongs to the AAA ATPase family.</text>
</comment>
<dbReference type="InterPro" id="IPR003959">
    <property type="entry name" value="ATPase_AAA_core"/>
</dbReference>
<dbReference type="InterPro" id="IPR022482">
    <property type="entry name" value="Proteasome_ATPase"/>
</dbReference>
<dbReference type="AlphaFoldDB" id="A0A6I3KWK3"/>
<dbReference type="SMART" id="SM00382">
    <property type="entry name" value="AAA"/>
    <property type="match status" value="1"/>
</dbReference>
<dbReference type="InterPro" id="IPR027417">
    <property type="entry name" value="P-loop_NTPase"/>
</dbReference>
<organism evidence="9 10">
    <name type="scientific">Nocardia aurantiaca</name>
    <dbReference type="NCBI Taxonomy" id="2675850"/>
    <lineage>
        <taxon>Bacteria</taxon>
        <taxon>Bacillati</taxon>
        <taxon>Actinomycetota</taxon>
        <taxon>Actinomycetes</taxon>
        <taxon>Mycobacteriales</taxon>
        <taxon>Nocardiaceae</taxon>
        <taxon>Nocardia</taxon>
    </lineage>
</organism>
<evidence type="ECO:0000259" key="8">
    <source>
        <dbReference type="SMART" id="SM00382"/>
    </source>
</evidence>
<evidence type="ECO:0000256" key="6">
    <source>
        <dbReference type="HAMAP-Rule" id="MF_02112"/>
    </source>
</evidence>
<keyword evidence="10" id="KW-1185">Reference proteome</keyword>
<dbReference type="InterPro" id="IPR041626">
    <property type="entry name" value="Prot_ATP_ID_OB_N"/>
</dbReference>